<keyword evidence="7" id="KW-1185">Reference proteome</keyword>
<dbReference type="Proteomes" id="UP000054516">
    <property type="component" value="Unassembled WGS sequence"/>
</dbReference>
<reference evidence="6" key="1">
    <citation type="submission" date="2016-03" db="EMBL/GenBank/DDBJ databases">
        <title>Draft genome sequence of Rosellinia necatrix.</title>
        <authorList>
            <person name="Kanematsu S."/>
        </authorList>
    </citation>
    <scope>NUCLEOTIDE SEQUENCE [LARGE SCALE GENOMIC DNA]</scope>
    <source>
        <strain evidence="6">W97</strain>
    </source>
</reference>
<dbReference type="InterPro" id="IPR050475">
    <property type="entry name" value="Prenyltransferase_related"/>
</dbReference>
<dbReference type="InterPro" id="IPR000537">
    <property type="entry name" value="UbiA_prenyltransferase"/>
</dbReference>
<evidence type="ECO:0000313" key="6">
    <source>
        <dbReference type="EMBL" id="GAP91122.2"/>
    </source>
</evidence>
<dbReference type="OrthoDB" id="434972at2759"/>
<evidence type="ECO:0000256" key="5">
    <source>
        <dbReference type="SAM" id="Phobius"/>
    </source>
</evidence>
<accession>A0A1W2TRL2</accession>
<feature type="transmembrane region" description="Helical" evidence="5">
    <location>
        <begin position="306"/>
        <end position="326"/>
    </location>
</feature>
<evidence type="ECO:0000256" key="2">
    <source>
        <dbReference type="ARBA" id="ARBA00022692"/>
    </source>
</evidence>
<dbReference type="AlphaFoldDB" id="A0A1W2TRL2"/>
<dbReference type="EMBL" id="DF977501">
    <property type="protein sequence ID" value="GAP91122.2"/>
    <property type="molecule type" value="Genomic_DNA"/>
</dbReference>
<feature type="transmembrane region" description="Helical" evidence="5">
    <location>
        <begin position="179"/>
        <end position="200"/>
    </location>
</feature>
<gene>
    <name evidence="6" type="ORF">SAMD00023353_5600180</name>
</gene>
<dbReference type="GO" id="GO:0016020">
    <property type="term" value="C:membrane"/>
    <property type="evidence" value="ECO:0007669"/>
    <property type="project" value="UniProtKB-SubCell"/>
</dbReference>
<keyword evidence="4 5" id="KW-0472">Membrane</keyword>
<protein>
    <submittedName>
        <fullName evidence="6">Putative digeranylgeranylglyceryl phosphate synthase</fullName>
    </submittedName>
</protein>
<feature type="transmembrane region" description="Helical" evidence="5">
    <location>
        <begin position="52"/>
        <end position="71"/>
    </location>
</feature>
<feature type="transmembrane region" description="Helical" evidence="5">
    <location>
        <begin position="134"/>
        <end position="159"/>
    </location>
</feature>
<proteinExistence type="predicted"/>
<evidence type="ECO:0000256" key="3">
    <source>
        <dbReference type="ARBA" id="ARBA00022989"/>
    </source>
</evidence>
<dbReference type="PANTHER" id="PTHR42723">
    <property type="entry name" value="CHLOROPHYLL SYNTHASE"/>
    <property type="match status" value="1"/>
</dbReference>
<name>A0A1W2TRL2_ROSNE</name>
<keyword evidence="3 5" id="KW-1133">Transmembrane helix</keyword>
<dbReference type="PANTHER" id="PTHR42723:SF1">
    <property type="entry name" value="CHLOROPHYLL SYNTHASE, CHLOROPLASTIC"/>
    <property type="match status" value="1"/>
</dbReference>
<dbReference type="OMA" id="AKLWCLW"/>
<keyword evidence="2 5" id="KW-0812">Transmembrane</keyword>
<dbReference type="CDD" id="cd13965">
    <property type="entry name" value="PT_UbiA_3"/>
    <property type="match status" value="1"/>
</dbReference>
<evidence type="ECO:0000313" key="7">
    <source>
        <dbReference type="Proteomes" id="UP000054516"/>
    </source>
</evidence>
<dbReference type="Pfam" id="PF01040">
    <property type="entry name" value="UbiA"/>
    <property type="match status" value="1"/>
</dbReference>
<evidence type="ECO:0000256" key="4">
    <source>
        <dbReference type="ARBA" id="ARBA00023136"/>
    </source>
</evidence>
<dbReference type="GO" id="GO:0016765">
    <property type="term" value="F:transferase activity, transferring alkyl or aryl (other than methyl) groups"/>
    <property type="evidence" value="ECO:0007669"/>
    <property type="project" value="InterPro"/>
</dbReference>
<feature type="transmembrane region" description="Helical" evidence="5">
    <location>
        <begin position="207"/>
        <end position="228"/>
    </location>
</feature>
<dbReference type="Gene3D" id="1.10.357.140">
    <property type="entry name" value="UbiA prenyltransferase"/>
    <property type="match status" value="1"/>
</dbReference>
<evidence type="ECO:0000256" key="1">
    <source>
        <dbReference type="ARBA" id="ARBA00004141"/>
    </source>
</evidence>
<organism evidence="6">
    <name type="scientific">Rosellinia necatrix</name>
    <name type="common">White root-rot fungus</name>
    <dbReference type="NCBI Taxonomy" id="77044"/>
    <lineage>
        <taxon>Eukaryota</taxon>
        <taxon>Fungi</taxon>
        <taxon>Dikarya</taxon>
        <taxon>Ascomycota</taxon>
        <taxon>Pezizomycotina</taxon>
        <taxon>Sordariomycetes</taxon>
        <taxon>Xylariomycetidae</taxon>
        <taxon>Xylariales</taxon>
        <taxon>Xylariaceae</taxon>
        <taxon>Rosellinia</taxon>
    </lineage>
</organism>
<dbReference type="InterPro" id="IPR044878">
    <property type="entry name" value="UbiA_sf"/>
</dbReference>
<comment type="subcellular location">
    <subcellularLocation>
        <location evidence="1">Membrane</location>
        <topology evidence="1">Multi-pass membrane protein</topology>
    </subcellularLocation>
</comment>
<dbReference type="STRING" id="77044.A0A1W2TRL2"/>
<feature type="transmembrane region" description="Helical" evidence="5">
    <location>
        <begin position="272"/>
        <end position="294"/>
    </location>
</feature>
<sequence>MTKATKMHSSPYRQPYSSMCRREPLKRWYKTLLSVTDFTTSLWLFTCNDFKTMIFPSTAFAVFYSLGLFPGQASPLALLARLPYVLCWTWVNLLAFTVNNQRYPAAVAEDRLNKPWRPIPAGRISVQSAQILGVLAYPLSVLTGLMVGGGAIQSLLLVAFGCVYNHPGPSSRGFVARNLLNGLGFMSFASGALDVVLLPGQRGSASVLFDGDALGWLTMLVAIIATTVHSQDLYDQDGDAAAARETVPLVLGEGPARWSVAVGAVCWSLVSAAYWGCGWAGCSIPGAIALWVASRTLLRRTVEEDRVTFVIYNCWLVSVYALPLVARRGVAPN</sequence>